<dbReference type="EC" id="6.1.1.12" evidence="9"/>
<keyword evidence="8 9" id="KW-0030">Aminoacyl-tRNA synthetase</keyword>
<feature type="region of interest" description="Aspartate" evidence="9">
    <location>
        <begin position="195"/>
        <end position="198"/>
    </location>
</feature>
<keyword evidence="7 9" id="KW-0648">Protein biosynthesis</keyword>
<dbReference type="GeneID" id="5708814"/>
<dbReference type="GO" id="GO:0004815">
    <property type="term" value="F:aspartate-tRNA ligase activity"/>
    <property type="evidence" value="ECO:0007669"/>
    <property type="project" value="UniProtKB-UniRule"/>
</dbReference>
<dbReference type="InterPro" id="IPR004365">
    <property type="entry name" value="NA-bd_OB_tRNA"/>
</dbReference>
<feature type="binding site" evidence="9">
    <location>
        <position position="216"/>
    </location>
    <ligand>
        <name>L-aspartate</name>
        <dbReference type="ChEBI" id="CHEBI:29991"/>
    </ligand>
</feature>
<evidence type="ECO:0000259" key="10">
    <source>
        <dbReference type="PROSITE" id="PS50862"/>
    </source>
</evidence>
<keyword evidence="6 9" id="KW-0067">ATP-binding</keyword>
<feature type="site" description="Important for tRNA discrimination" evidence="9">
    <location>
        <position position="88"/>
    </location>
</feature>
<dbReference type="Pfam" id="PF01336">
    <property type="entry name" value="tRNA_anti-codon"/>
    <property type="match status" value="1"/>
</dbReference>
<keyword evidence="4 9" id="KW-0436">Ligase</keyword>
<protein>
    <recommendedName>
        <fullName evidence="9">Aspartate--tRNA(Asp) ligase</fullName>
        <ecNumber evidence="9">6.1.1.12</ecNumber>
    </recommendedName>
    <alternativeName>
        <fullName evidence="9">Aspartyl-tRNA synthetase</fullName>
        <shortName evidence="9">AspRS</shortName>
    </alternativeName>
    <alternativeName>
        <fullName evidence="9">Discriminating aspartyl-tRNA synthetase</fullName>
        <shortName evidence="9">D-AspRS</shortName>
    </alternativeName>
</protein>
<dbReference type="PANTHER" id="PTHR43450">
    <property type="entry name" value="ASPARTYL-TRNA SYNTHETASE"/>
    <property type="match status" value="1"/>
</dbReference>
<dbReference type="RefSeq" id="WP_012185802.1">
    <property type="nucleotide sequence ID" value="NC_009954.1"/>
</dbReference>
<evidence type="ECO:0000256" key="2">
    <source>
        <dbReference type="ARBA" id="ARBA00005312"/>
    </source>
</evidence>
<keyword evidence="12" id="KW-1185">Reference proteome</keyword>
<gene>
    <name evidence="9" type="primary">aspS</name>
    <name evidence="11" type="ordered locus">Cmaq_0746</name>
</gene>
<dbReference type="GO" id="GO:0003723">
    <property type="term" value="F:RNA binding"/>
    <property type="evidence" value="ECO:0007669"/>
    <property type="project" value="TreeGrafter"/>
</dbReference>
<dbReference type="Pfam" id="PF00152">
    <property type="entry name" value="tRNA-synt_2"/>
    <property type="match status" value="1"/>
</dbReference>
<dbReference type="Proteomes" id="UP000001137">
    <property type="component" value="Chromosome"/>
</dbReference>
<dbReference type="HOGENOM" id="CLU_004553_2_1_2"/>
<feature type="binding site" evidence="9">
    <location>
        <position position="356"/>
    </location>
    <ligand>
        <name>Mg(2+)</name>
        <dbReference type="ChEBI" id="CHEBI:18420"/>
        <label>2</label>
    </ligand>
</feature>
<dbReference type="GO" id="GO:0006422">
    <property type="term" value="P:aspartyl-tRNA aminoacylation"/>
    <property type="evidence" value="ECO:0007669"/>
    <property type="project" value="UniProtKB-UniRule"/>
</dbReference>
<feature type="binding site" evidence="9">
    <location>
        <position position="353"/>
    </location>
    <ligand>
        <name>Mg(2+)</name>
        <dbReference type="ChEBI" id="CHEBI:18420"/>
        <label>3</label>
    </ligand>
</feature>
<evidence type="ECO:0000256" key="5">
    <source>
        <dbReference type="ARBA" id="ARBA00022741"/>
    </source>
</evidence>
<evidence type="ECO:0000256" key="8">
    <source>
        <dbReference type="ARBA" id="ARBA00023146"/>
    </source>
</evidence>
<comment type="cofactor">
    <cofactor evidence="9">
        <name>Mg(2+)</name>
        <dbReference type="ChEBI" id="CHEBI:18420"/>
    </cofactor>
    <text evidence="9">Binds 3 Mg(2+) cations per subunit. The strongest magnesium site (Mg1) is bound to the beta- and gamma-phosphates of ATP and four water molecules complete its coordination sphere.</text>
</comment>
<dbReference type="GO" id="GO:0005524">
    <property type="term" value="F:ATP binding"/>
    <property type="evidence" value="ECO:0007669"/>
    <property type="project" value="UniProtKB-UniRule"/>
</dbReference>
<evidence type="ECO:0000256" key="6">
    <source>
        <dbReference type="ARBA" id="ARBA00022840"/>
    </source>
</evidence>
<proteinExistence type="inferred from homology"/>
<comment type="caution">
    <text evidence="9">Lacks conserved residue(s) required for the propagation of feature annotation.</text>
</comment>
<dbReference type="PRINTS" id="PR01042">
    <property type="entry name" value="TRNASYNTHASP"/>
</dbReference>
<dbReference type="GO" id="GO:0000287">
    <property type="term" value="F:magnesium ion binding"/>
    <property type="evidence" value="ECO:0007669"/>
    <property type="project" value="UniProtKB-UniRule"/>
</dbReference>
<evidence type="ECO:0000313" key="11">
    <source>
        <dbReference type="EMBL" id="ABW01582.1"/>
    </source>
</evidence>
<evidence type="ECO:0000256" key="3">
    <source>
        <dbReference type="ARBA" id="ARBA00022490"/>
    </source>
</evidence>
<comment type="catalytic activity">
    <reaction evidence="9">
        <text>tRNA(Asp) + L-aspartate + ATP = L-aspartyl-tRNA(Asp) + AMP + diphosphate</text>
        <dbReference type="Rhea" id="RHEA:19649"/>
        <dbReference type="Rhea" id="RHEA-COMP:9660"/>
        <dbReference type="Rhea" id="RHEA-COMP:9678"/>
        <dbReference type="ChEBI" id="CHEBI:29991"/>
        <dbReference type="ChEBI" id="CHEBI:30616"/>
        <dbReference type="ChEBI" id="CHEBI:33019"/>
        <dbReference type="ChEBI" id="CHEBI:78442"/>
        <dbReference type="ChEBI" id="CHEBI:78516"/>
        <dbReference type="ChEBI" id="CHEBI:456215"/>
        <dbReference type="EC" id="6.1.1.12"/>
    </reaction>
</comment>
<reference evidence="11 12" key="1">
    <citation type="submission" date="2007-10" db="EMBL/GenBank/DDBJ databases">
        <title>Complete sequence of Caldivirga maquilingensis IC-167.</title>
        <authorList>
            <consortium name="US DOE Joint Genome Institute"/>
            <person name="Copeland A."/>
            <person name="Lucas S."/>
            <person name="Lapidus A."/>
            <person name="Barry K."/>
            <person name="Glavina del Rio T."/>
            <person name="Dalin E."/>
            <person name="Tice H."/>
            <person name="Pitluck S."/>
            <person name="Saunders E."/>
            <person name="Brettin T."/>
            <person name="Bruce D."/>
            <person name="Detter J.C."/>
            <person name="Han C."/>
            <person name="Schmutz J."/>
            <person name="Larimer F."/>
            <person name="Land M."/>
            <person name="Hauser L."/>
            <person name="Kyrpides N."/>
            <person name="Ivanova N."/>
            <person name="Biddle J.F."/>
            <person name="Zhang Z."/>
            <person name="Fitz-Gibbon S.T."/>
            <person name="Lowe T.M."/>
            <person name="Saltikov C."/>
            <person name="House C.H."/>
            <person name="Richardson P."/>
        </authorList>
    </citation>
    <scope>NUCLEOTIDE SEQUENCE [LARGE SCALE GENOMIC DNA]</scope>
    <source>
        <strain evidence="12">ATCC 700844 / DSM 13496 / JCM 10307 / IC-167</strain>
    </source>
</reference>
<feature type="binding site" evidence="9">
    <location>
        <begin position="216"/>
        <end position="218"/>
    </location>
    <ligand>
        <name>ATP</name>
        <dbReference type="ChEBI" id="CHEBI:30616"/>
    </ligand>
</feature>
<evidence type="ECO:0000256" key="4">
    <source>
        <dbReference type="ARBA" id="ARBA00022598"/>
    </source>
</evidence>
<evidence type="ECO:0000313" key="12">
    <source>
        <dbReference type="Proteomes" id="UP000001137"/>
    </source>
</evidence>
<feature type="domain" description="Aminoacyl-transfer RNA synthetases class-II family profile" evidence="10">
    <location>
        <begin position="140"/>
        <end position="430"/>
    </location>
</feature>
<comment type="subunit">
    <text evidence="9">Homodimer.</text>
</comment>
<dbReference type="KEGG" id="cma:Cmaq_0746"/>
<feature type="binding site" evidence="9">
    <location>
        <position position="173"/>
    </location>
    <ligand>
        <name>L-aspartate</name>
        <dbReference type="ChEBI" id="CHEBI:29991"/>
    </ligand>
</feature>
<dbReference type="InterPro" id="IPR045864">
    <property type="entry name" value="aa-tRNA-synth_II/BPL/LPL"/>
</dbReference>
<dbReference type="InterPro" id="IPR004523">
    <property type="entry name" value="Asp-tRNA_synthase_2"/>
</dbReference>
<dbReference type="InterPro" id="IPR012340">
    <property type="entry name" value="NA-bd_OB-fold"/>
</dbReference>
<keyword evidence="5 9" id="KW-0547">Nucleotide-binding</keyword>
<dbReference type="Gene3D" id="2.40.50.140">
    <property type="entry name" value="Nucleic acid-binding proteins"/>
    <property type="match status" value="1"/>
</dbReference>
<dbReference type="AlphaFoldDB" id="A8MCS6"/>
<dbReference type="InterPro" id="IPR004364">
    <property type="entry name" value="Aa-tRNA-synt_II"/>
</dbReference>
<comment type="similarity">
    <text evidence="2 9">Belongs to the class-II aminoacyl-tRNA synthetase family. Type 2 subfamily.</text>
</comment>
<dbReference type="EMBL" id="CP000852">
    <property type="protein sequence ID" value="ABW01582.1"/>
    <property type="molecule type" value="Genomic_DNA"/>
</dbReference>
<dbReference type="PANTHER" id="PTHR43450:SF1">
    <property type="entry name" value="ASPARTATE--TRNA LIGASE, CYTOPLASMIC"/>
    <property type="match status" value="1"/>
</dbReference>
<accession>A8MCS6</accession>
<dbReference type="InterPro" id="IPR002312">
    <property type="entry name" value="Asp/Asn-tRNA-synth_IIb"/>
</dbReference>
<dbReference type="NCBIfam" id="TIGR00458">
    <property type="entry name" value="aspS_nondisc"/>
    <property type="match status" value="1"/>
</dbReference>
<dbReference type="eggNOG" id="arCOG00406">
    <property type="taxonomic scope" value="Archaea"/>
</dbReference>
<name>A8MCS6_CALMQ</name>
<dbReference type="GO" id="GO:0017101">
    <property type="term" value="C:aminoacyl-tRNA synthetase multienzyme complex"/>
    <property type="evidence" value="ECO:0007669"/>
    <property type="project" value="TreeGrafter"/>
</dbReference>
<dbReference type="NCBIfam" id="NF003483">
    <property type="entry name" value="PRK05159.1"/>
    <property type="match status" value="1"/>
</dbReference>
<feature type="binding site" evidence="9">
    <location>
        <begin position="401"/>
        <end position="404"/>
    </location>
    <ligand>
        <name>ATP</name>
        <dbReference type="ChEBI" id="CHEBI:30616"/>
    </ligand>
</feature>
<dbReference type="CDD" id="cd00776">
    <property type="entry name" value="AsxRS_core"/>
    <property type="match status" value="1"/>
</dbReference>
<keyword evidence="9" id="KW-0479">Metal-binding</keyword>
<feature type="binding site" evidence="9">
    <location>
        <position position="353"/>
    </location>
    <ligand>
        <name>ATP</name>
        <dbReference type="ChEBI" id="CHEBI:30616"/>
    </ligand>
</feature>
<keyword evidence="9" id="KW-0460">Magnesium</keyword>
<dbReference type="InterPro" id="IPR006195">
    <property type="entry name" value="aa-tRNA-synth_II"/>
</dbReference>
<comment type="function">
    <text evidence="9">Catalyzes the attachment of L-aspartate to tRNA(Asp) in a two-step reaction: L-aspartate is first activated by ATP to form Asp-AMP and then transferred to the acceptor end of tRNA(Asp).</text>
</comment>
<sequence length="430" mass="49220">MAIYRKTHWTSEIKPELDGKEVTLSGWVWEIRDVGRIKFIMLRDREGMVQVTVKRSSVSDETWDTVSRLSKEDVVSVRGIVRASKVAKTGVEVEPIEVRLLNKANPLPIDIWGNVDETMLDLRLRYRTVDLKRRSNVILFKALSEVVKAMRTTLYGYGFIEVFTPKIIATSTEGGAELFPVQYFERTAYLAQSPQLYKEELTASLERVFEIGPAYRAEKHDTTYHVNEFISVDAEAAFMNYRDVMSVLEDVIVESYRASVDLLSQIGREVRVPSKPFKVITYDDALSMLDKEGIKVKWGDDVPKEGLEALSRLIGEPFFIIHFPTMLRAFYTKPIEGDESRSESFDLVIDGMEVTSGSTRIHDKDELEKAMRARGLNPGNFSTHLEIYSWGMPPHAGWGLGLYRLMMVMAGVRNIREVILFPRDRYRLVP</sequence>
<dbReference type="PROSITE" id="PS50862">
    <property type="entry name" value="AA_TRNA_LIGASE_II"/>
    <property type="match status" value="1"/>
</dbReference>
<dbReference type="HAMAP" id="MF_02075">
    <property type="entry name" value="Asp_tRNA_synth_type2"/>
    <property type="match status" value="1"/>
</dbReference>
<evidence type="ECO:0000256" key="9">
    <source>
        <dbReference type="HAMAP-Rule" id="MF_02075"/>
    </source>
</evidence>
<dbReference type="SUPFAM" id="SSF50249">
    <property type="entry name" value="Nucleic acid-binding proteins"/>
    <property type="match status" value="1"/>
</dbReference>
<feature type="binding site" evidence="9">
    <location>
        <position position="353"/>
    </location>
    <ligand>
        <name>Mg(2+)</name>
        <dbReference type="ChEBI" id="CHEBI:18420"/>
        <label>2</label>
    </ligand>
</feature>
<evidence type="ECO:0000256" key="1">
    <source>
        <dbReference type="ARBA" id="ARBA00004496"/>
    </source>
</evidence>
<keyword evidence="3 9" id="KW-0963">Cytoplasm</keyword>
<dbReference type="SUPFAM" id="SSF55681">
    <property type="entry name" value="Class II aaRS and biotin synthetases"/>
    <property type="match status" value="1"/>
</dbReference>
<organism evidence="11 12">
    <name type="scientific">Caldivirga maquilingensis (strain ATCC 700844 / DSM 13496 / JCM 10307 / IC-167)</name>
    <dbReference type="NCBI Taxonomy" id="397948"/>
    <lineage>
        <taxon>Archaea</taxon>
        <taxon>Thermoproteota</taxon>
        <taxon>Thermoprotei</taxon>
        <taxon>Thermoproteales</taxon>
        <taxon>Thermoproteaceae</taxon>
        <taxon>Caldivirga</taxon>
    </lineage>
</organism>
<dbReference type="Gene3D" id="3.30.930.10">
    <property type="entry name" value="Bira Bifunctional Protein, Domain 2"/>
    <property type="match status" value="1"/>
</dbReference>
<feature type="binding site" evidence="9">
    <location>
        <position position="356"/>
    </location>
    <ligand>
        <name>L-aspartate</name>
        <dbReference type="ChEBI" id="CHEBI:29991"/>
    </ligand>
</feature>
<dbReference type="STRING" id="397948.Cmaq_0746"/>
<dbReference type="GO" id="GO:0005829">
    <property type="term" value="C:cytosol"/>
    <property type="evidence" value="ECO:0007669"/>
    <property type="project" value="TreeGrafter"/>
</dbReference>
<comment type="subcellular location">
    <subcellularLocation>
        <location evidence="1 9">Cytoplasm</location>
    </subcellularLocation>
</comment>
<evidence type="ECO:0000256" key="7">
    <source>
        <dbReference type="ARBA" id="ARBA00022917"/>
    </source>
</evidence>
<feature type="binding site" evidence="9">
    <location>
        <position position="360"/>
    </location>
    <ligand>
        <name>L-aspartate</name>
        <dbReference type="ChEBI" id="CHEBI:29991"/>
    </ligand>
</feature>